<name>A0A550C3Y7_9AGAR</name>
<dbReference type="EMBL" id="VDMD01000027">
    <property type="protein sequence ID" value="TRM59517.1"/>
    <property type="molecule type" value="Genomic_DNA"/>
</dbReference>
<protein>
    <submittedName>
        <fullName evidence="1">Uncharacterized protein</fullName>
    </submittedName>
</protein>
<accession>A0A550C3Y7</accession>
<evidence type="ECO:0000313" key="2">
    <source>
        <dbReference type="Proteomes" id="UP000320762"/>
    </source>
</evidence>
<evidence type="ECO:0000313" key="1">
    <source>
        <dbReference type="EMBL" id="TRM59517.1"/>
    </source>
</evidence>
<reference evidence="1 2" key="1">
    <citation type="journal article" date="2019" name="New Phytol.">
        <title>Comparative genomics reveals unique wood-decay strategies and fruiting body development in the Schizophyllaceae.</title>
        <authorList>
            <person name="Almasi E."/>
            <person name="Sahu N."/>
            <person name="Krizsan K."/>
            <person name="Balint B."/>
            <person name="Kovacs G.M."/>
            <person name="Kiss B."/>
            <person name="Cseklye J."/>
            <person name="Drula E."/>
            <person name="Henrissat B."/>
            <person name="Nagy I."/>
            <person name="Chovatia M."/>
            <person name="Adam C."/>
            <person name="LaButti K."/>
            <person name="Lipzen A."/>
            <person name="Riley R."/>
            <person name="Grigoriev I.V."/>
            <person name="Nagy L.G."/>
        </authorList>
    </citation>
    <scope>NUCLEOTIDE SEQUENCE [LARGE SCALE GENOMIC DNA]</scope>
    <source>
        <strain evidence="1 2">NL-1724</strain>
    </source>
</reference>
<organism evidence="1 2">
    <name type="scientific">Schizophyllum amplum</name>
    <dbReference type="NCBI Taxonomy" id="97359"/>
    <lineage>
        <taxon>Eukaryota</taxon>
        <taxon>Fungi</taxon>
        <taxon>Dikarya</taxon>
        <taxon>Basidiomycota</taxon>
        <taxon>Agaricomycotina</taxon>
        <taxon>Agaricomycetes</taxon>
        <taxon>Agaricomycetidae</taxon>
        <taxon>Agaricales</taxon>
        <taxon>Schizophyllaceae</taxon>
        <taxon>Schizophyllum</taxon>
    </lineage>
</organism>
<dbReference type="InterPro" id="IPR036291">
    <property type="entry name" value="NAD(P)-bd_dom_sf"/>
</dbReference>
<sequence length="129" mass="13946">MIANAGIVIAKPVVESARPKASAIQPRHTDTWPASVEDWHRIHNINGLGLFLCYKHAAIKMQQLGNKSGASLAHPQSLANWANLSPPHTARPSLAFAVLRRHSPANWRIRALLSTATAQAQSTRSCSAS</sequence>
<gene>
    <name evidence="1" type="ORF">BD626DRAFT_149989</name>
</gene>
<dbReference type="AlphaFoldDB" id="A0A550C3Y7"/>
<keyword evidence="2" id="KW-1185">Reference proteome</keyword>
<proteinExistence type="predicted"/>
<comment type="caution">
    <text evidence="1">The sequence shown here is derived from an EMBL/GenBank/DDBJ whole genome shotgun (WGS) entry which is preliminary data.</text>
</comment>
<dbReference type="Proteomes" id="UP000320762">
    <property type="component" value="Unassembled WGS sequence"/>
</dbReference>
<dbReference type="SUPFAM" id="SSF51735">
    <property type="entry name" value="NAD(P)-binding Rossmann-fold domains"/>
    <property type="match status" value="1"/>
</dbReference>